<organism evidence="2 3">
    <name type="scientific">Neobacillus niacini</name>
    <dbReference type="NCBI Taxonomy" id="86668"/>
    <lineage>
        <taxon>Bacteria</taxon>
        <taxon>Bacillati</taxon>
        <taxon>Bacillota</taxon>
        <taxon>Bacilli</taxon>
        <taxon>Bacillales</taxon>
        <taxon>Bacillaceae</taxon>
        <taxon>Neobacillus</taxon>
    </lineage>
</organism>
<dbReference type="GO" id="GO:0009045">
    <property type="term" value="F:xylose isomerase activity"/>
    <property type="evidence" value="ECO:0007669"/>
    <property type="project" value="UniProtKB-EC"/>
</dbReference>
<name>A0A852TI43_9BACI</name>
<comment type="caution">
    <text evidence="2">The sequence shown here is derived from an EMBL/GenBank/DDBJ whole genome shotgun (WGS) entry which is preliminary data.</text>
</comment>
<dbReference type="EMBL" id="JACCBX010000014">
    <property type="protein sequence ID" value="NYE08473.1"/>
    <property type="molecule type" value="Genomic_DNA"/>
</dbReference>
<dbReference type="Gene3D" id="3.20.20.150">
    <property type="entry name" value="Divalent-metal-dependent TIM barrel enzymes"/>
    <property type="match status" value="1"/>
</dbReference>
<dbReference type="AlphaFoldDB" id="A0A852TI43"/>
<evidence type="ECO:0000259" key="1">
    <source>
        <dbReference type="Pfam" id="PF01261"/>
    </source>
</evidence>
<dbReference type="InterPro" id="IPR050312">
    <property type="entry name" value="IolE/XylAMocC-like"/>
</dbReference>
<dbReference type="InterPro" id="IPR013022">
    <property type="entry name" value="Xyl_isomerase-like_TIM-brl"/>
</dbReference>
<keyword evidence="2" id="KW-0413">Isomerase</keyword>
<dbReference type="InterPro" id="IPR036237">
    <property type="entry name" value="Xyl_isomerase-like_sf"/>
</dbReference>
<sequence length="318" mass="36423">MKLATRINSVLPTVNNDILQAIDLVSKVDGITSVDLNFPEHFEQYTVTEVSRKLQDTGLEVNGLALRFRKHFINGELGNSNIEIAEDALKLCYQAVDACRDLNGKVITLWLGFDGFDYPFQMDYPKVWSQVKEYIRKVADYAPDLQISIEYKPYQERSYAFIDSIGLTMLMVNEIDRENVGVTVDYCHMLMKRENPAYGLSIATERNKLFGVHINDGYGQHDDGLMVGTVSFMQTLEFMYYLKKANYDSAIYFDTFPVREEPLAEIQQNVQMIQEINRLIDSVGMSYIENVISKNSAIEARQLFFQFLQSTNPTVTAK</sequence>
<dbReference type="Proteomes" id="UP000548423">
    <property type="component" value="Unassembled WGS sequence"/>
</dbReference>
<feature type="domain" description="Xylose isomerase-like TIM barrel" evidence="1">
    <location>
        <begin position="30"/>
        <end position="275"/>
    </location>
</feature>
<protein>
    <submittedName>
        <fullName evidence="2">Xylose isomerase</fullName>
        <ecNumber evidence="2">5.3.1.5</ecNumber>
    </submittedName>
</protein>
<dbReference type="Pfam" id="PF01261">
    <property type="entry name" value="AP_endonuc_2"/>
    <property type="match status" value="1"/>
</dbReference>
<accession>A0A852TI43</accession>
<proteinExistence type="predicted"/>
<reference evidence="3" key="2">
    <citation type="submission" date="2020-08" db="EMBL/GenBank/DDBJ databases">
        <title>The Agave Microbiome: Exploring the role of microbial communities in plant adaptations to desert environments.</title>
        <authorList>
            <person name="Partida-Martinez L.P."/>
        </authorList>
    </citation>
    <scope>NUCLEOTIDE SEQUENCE [LARGE SCALE GENOMIC DNA]</scope>
    <source>
        <strain evidence="3">AT2.8</strain>
    </source>
</reference>
<dbReference type="PANTHER" id="PTHR12110:SF41">
    <property type="entry name" value="INOSOSE DEHYDRATASE"/>
    <property type="match status" value="1"/>
</dbReference>
<dbReference type="PANTHER" id="PTHR12110">
    <property type="entry name" value="HYDROXYPYRUVATE ISOMERASE"/>
    <property type="match status" value="1"/>
</dbReference>
<evidence type="ECO:0000313" key="3">
    <source>
        <dbReference type="Proteomes" id="UP000548423"/>
    </source>
</evidence>
<evidence type="ECO:0000313" key="2">
    <source>
        <dbReference type="EMBL" id="NYE08473.1"/>
    </source>
</evidence>
<gene>
    <name evidence="2" type="ORF">F4694_005321</name>
</gene>
<reference evidence="3" key="1">
    <citation type="submission" date="2020-07" db="EMBL/GenBank/DDBJ databases">
        <authorList>
            <person name="Partida-Martinez L."/>
            <person name="Huntemann M."/>
            <person name="Clum A."/>
            <person name="Wang J."/>
            <person name="Palaniappan K."/>
            <person name="Ritter S."/>
            <person name="Chen I.-M."/>
            <person name="Stamatis D."/>
            <person name="Reddy T."/>
            <person name="O'Malley R."/>
            <person name="Daum C."/>
            <person name="Shapiro N."/>
            <person name="Ivanova N."/>
            <person name="Kyrpides N."/>
            <person name="Woyke T."/>
        </authorList>
    </citation>
    <scope>NUCLEOTIDE SEQUENCE [LARGE SCALE GENOMIC DNA]</scope>
    <source>
        <strain evidence="3">AT2.8</strain>
    </source>
</reference>
<dbReference type="EC" id="5.3.1.5" evidence="2"/>
<dbReference type="SUPFAM" id="SSF51658">
    <property type="entry name" value="Xylose isomerase-like"/>
    <property type="match status" value="1"/>
</dbReference>